<reference evidence="12 13" key="1">
    <citation type="submission" date="2024-06" db="EMBL/GenBank/DDBJ databases">
        <title>Genomic Encyclopedia of Type Strains, Phase IV (KMG-IV): sequencing the most valuable type-strain genomes for metagenomic binning, comparative biology and taxonomic classification.</title>
        <authorList>
            <person name="Goeker M."/>
        </authorList>
    </citation>
    <scope>NUCLEOTIDE SEQUENCE [LARGE SCALE GENOMIC DNA]</scope>
    <source>
        <strain evidence="12 13">DSM 19730</strain>
    </source>
</reference>
<feature type="modified residue" description="4-aspartylphosphate" evidence="5">
    <location>
        <position position="870"/>
    </location>
</feature>
<dbReference type="NCBIfam" id="TIGR00229">
    <property type="entry name" value="sensory_box"/>
    <property type="match status" value="1"/>
</dbReference>
<dbReference type="EMBL" id="JBEPMN010000014">
    <property type="protein sequence ID" value="MET3662714.1"/>
    <property type="molecule type" value="Genomic_DNA"/>
</dbReference>
<dbReference type="CDD" id="cd00082">
    <property type="entry name" value="HisKA"/>
    <property type="match status" value="1"/>
</dbReference>
<evidence type="ECO:0000259" key="11">
    <source>
        <dbReference type="PROSITE" id="PS50113"/>
    </source>
</evidence>
<dbReference type="SMART" id="SM00387">
    <property type="entry name" value="HATPase_c"/>
    <property type="match status" value="1"/>
</dbReference>
<keyword evidence="13" id="KW-1185">Reference proteome</keyword>
<evidence type="ECO:0000256" key="5">
    <source>
        <dbReference type="PROSITE-ProRule" id="PRU00169"/>
    </source>
</evidence>
<dbReference type="PROSITE" id="PS50112">
    <property type="entry name" value="PAS"/>
    <property type="match status" value="1"/>
</dbReference>
<dbReference type="Gene3D" id="3.30.565.10">
    <property type="entry name" value="Histidine kinase-like ATPase, C-terminal domain"/>
    <property type="match status" value="1"/>
</dbReference>
<dbReference type="InterPro" id="IPR004358">
    <property type="entry name" value="Sig_transdc_His_kin-like_C"/>
</dbReference>
<comment type="catalytic activity">
    <reaction evidence="1">
        <text>ATP + protein L-histidine = ADP + protein N-phospho-L-histidine.</text>
        <dbReference type="EC" id="2.7.13.3"/>
    </reaction>
</comment>
<dbReference type="Pfam" id="PF00072">
    <property type="entry name" value="Response_reg"/>
    <property type="match status" value="2"/>
</dbReference>
<feature type="region of interest" description="Disordered" evidence="7">
    <location>
        <begin position="945"/>
        <end position="980"/>
    </location>
</feature>
<evidence type="ECO:0000256" key="1">
    <source>
        <dbReference type="ARBA" id="ARBA00000085"/>
    </source>
</evidence>
<accession>A0ABV2KNQ4</accession>
<keyword evidence="4" id="KW-0902">Two-component regulatory system</keyword>
<dbReference type="CDD" id="cd16922">
    <property type="entry name" value="HATPase_EvgS-ArcB-TorS-like"/>
    <property type="match status" value="1"/>
</dbReference>
<dbReference type="SUPFAM" id="SSF52172">
    <property type="entry name" value="CheY-like"/>
    <property type="match status" value="2"/>
</dbReference>
<sequence>MKKAQGPIGHGGGGGSADDAHPDEAPALLAGFPSMPADGPADGLFPPPQGGDEACWLWETGPDLRFSRLSGNYLAATGMPPETVIGRFRFDFMEQARHGNHNVLAHLHDLQQRRPFRDFVYELKDGPAFCRWVSTSGEPQFDAQGDFTGYRGVARNITAMVAQVQDFMPASQAAVREARQAMTALNAISDALCLYDENDVLILYNEALLQIYCGLGDVFRAGISFSQILDAGLSRGLWDKGGLSDEGWRAAILEARRNSNGDPVLIRFASGRMVLQRSIRTDTGMLISTCSDVTELESSKARTHQLRLDLERTVDLLDMAIVIVDEALNTELINRAFRKLWNLSRDQAETGCAFRTLLEADRHTAVCGDDDAWEDYVSRRLSEIRAGGVAPREFRRGDGRTMIYSVTALSGGRRLISYYDVTALKERERALGESTRENELFRSLIDNVPVSIYAKHADLRQFYVNRGWSELTGISREDALGRTDMELFGVHGREMTESDLAVLRTGQTQEGEETVIAADGAVRHQFARKSAMTASDGSLYLIGSTTDITELKQREAELEEARRRAELADRAKSEFLANMSHEIRTPMNGVLGMAELLSKTELDQKQRTFTDIITKSGNALLAIINDILDFSKIDAGQMVLDPAPFQLGEIVDDALALVVARAREKDVELVVRVEPGLEGCFIGDAARIRQILLNLLGNAVKFTDHGHVLVDVAGEDQGDRTKLHFSVTDTGIGIPAGKLASVFDKFSQVDGSSTRRHEGTGLGLAISSRLVALMDGEIGVESEPGRGSTFWFEIALEKGSRIVAKPAPPVDVSGARVLIIDDNAVNRAILTEQMQSWGFDSCAAANGVEGLKVLEAAAARDMGVECIVLDYQMPGMSGPDVARVVRASSAFHDIPVLLLTSVDHSVADPSCRDLDVHAHLTKPVRSSALLDVLVDAIQRRRGLPADEVPQEGGEPSQAHLSPDPAGAAESAGVPGPGRADRTQAGRLDILVAEDNEVNQLVFTQILSESGYSFEIVANGKLAVEAFPALRPRMILMDVSMPQMNGYEATARIRESEAAGVSHVPIVGVTAHALKGDREHCLESGMDDYLPKPVSPRALMAKLERWLGQSSSAEYEEQETGRG</sequence>
<comment type="caution">
    <text evidence="12">The sequence shown here is derived from an EMBL/GenBank/DDBJ whole genome shotgun (WGS) entry which is preliminary data.</text>
</comment>
<dbReference type="SUPFAM" id="SSF47384">
    <property type="entry name" value="Homodimeric domain of signal transducing histidine kinase"/>
    <property type="match status" value="1"/>
</dbReference>
<dbReference type="SUPFAM" id="SSF55785">
    <property type="entry name" value="PYP-like sensor domain (PAS domain)"/>
    <property type="match status" value="3"/>
</dbReference>
<dbReference type="Gene3D" id="3.40.50.2300">
    <property type="match status" value="2"/>
</dbReference>
<dbReference type="PRINTS" id="PR00344">
    <property type="entry name" value="BCTRLSENSOR"/>
</dbReference>
<evidence type="ECO:0000259" key="10">
    <source>
        <dbReference type="PROSITE" id="PS50112"/>
    </source>
</evidence>
<dbReference type="Proteomes" id="UP001549143">
    <property type="component" value="Unassembled WGS sequence"/>
</dbReference>
<dbReference type="InterPro" id="IPR036097">
    <property type="entry name" value="HisK_dim/P_sf"/>
</dbReference>
<feature type="modified residue" description="4-aspartylphosphate" evidence="5">
    <location>
        <position position="1037"/>
    </location>
</feature>
<feature type="coiled-coil region" evidence="6">
    <location>
        <begin position="548"/>
        <end position="578"/>
    </location>
</feature>
<feature type="domain" description="Response regulatory" evidence="9">
    <location>
        <begin position="988"/>
        <end position="1106"/>
    </location>
</feature>
<evidence type="ECO:0000259" key="8">
    <source>
        <dbReference type="PROSITE" id="PS50109"/>
    </source>
</evidence>
<dbReference type="CDD" id="cd00130">
    <property type="entry name" value="PAS"/>
    <property type="match status" value="1"/>
</dbReference>
<dbReference type="InterPro" id="IPR000700">
    <property type="entry name" value="PAS-assoc_C"/>
</dbReference>
<dbReference type="SUPFAM" id="SSF55874">
    <property type="entry name" value="ATPase domain of HSP90 chaperone/DNA topoisomerase II/histidine kinase"/>
    <property type="match status" value="1"/>
</dbReference>
<dbReference type="InterPro" id="IPR000014">
    <property type="entry name" value="PAS"/>
</dbReference>
<dbReference type="InterPro" id="IPR003661">
    <property type="entry name" value="HisK_dim/P_dom"/>
</dbReference>
<dbReference type="SMART" id="SM00091">
    <property type="entry name" value="PAS"/>
    <property type="match status" value="3"/>
</dbReference>
<dbReference type="Pfam" id="PF12860">
    <property type="entry name" value="PAS_7"/>
    <property type="match status" value="2"/>
</dbReference>
<keyword evidence="3 5" id="KW-0597">Phosphoprotein</keyword>
<feature type="domain" description="PAS" evidence="10">
    <location>
        <begin position="437"/>
        <end position="488"/>
    </location>
</feature>
<dbReference type="InterPro" id="IPR013656">
    <property type="entry name" value="PAS_4"/>
</dbReference>
<dbReference type="InterPro" id="IPR011006">
    <property type="entry name" value="CheY-like_superfamily"/>
</dbReference>
<dbReference type="Gene3D" id="3.30.450.20">
    <property type="entry name" value="PAS domain"/>
    <property type="match status" value="3"/>
</dbReference>
<dbReference type="Pfam" id="PF02518">
    <property type="entry name" value="HATPase_c"/>
    <property type="match status" value="1"/>
</dbReference>
<dbReference type="RefSeq" id="WP_354152562.1">
    <property type="nucleotide sequence ID" value="NZ_JBEPMN010000014.1"/>
</dbReference>
<dbReference type="SMART" id="SM00448">
    <property type="entry name" value="REC"/>
    <property type="match status" value="2"/>
</dbReference>
<evidence type="ECO:0000256" key="6">
    <source>
        <dbReference type="SAM" id="Coils"/>
    </source>
</evidence>
<dbReference type="EC" id="2.7.13.3" evidence="2"/>
<feature type="domain" description="PAC" evidence="11">
    <location>
        <begin position="509"/>
        <end position="560"/>
    </location>
</feature>
<dbReference type="SMART" id="SM00388">
    <property type="entry name" value="HisKA"/>
    <property type="match status" value="1"/>
</dbReference>
<proteinExistence type="predicted"/>
<evidence type="ECO:0000259" key="9">
    <source>
        <dbReference type="PROSITE" id="PS50110"/>
    </source>
</evidence>
<dbReference type="CDD" id="cd17546">
    <property type="entry name" value="REC_hyHK_CKI1_RcsC-like"/>
    <property type="match status" value="2"/>
</dbReference>
<dbReference type="PROSITE" id="PS50113">
    <property type="entry name" value="PAC"/>
    <property type="match status" value="1"/>
</dbReference>
<dbReference type="PROSITE" id="PS50109">
    <property type="entry name" value="HIS_KIN"/>
    <property type="match status" value="1"/>
</dbReference>
<feature type="domain" description="Histidine kinase" evidence="8">
    <location>
        <begin position="578"/>
        <end position="798"/>
    </location>
</feature>
<dbReference type="InterPro" id="IPR001789">
    <property type="entry name" value="Sig_transdc_resp-reg_receiver"/>
</dbReference>
<keyword evidence="6" id="KW-0175">Coiled coil</keyword>
<evidence type="ECO:0000313" key="13">
    <source>
        <dbReference type="Proteomes" id="UP001549143"/>
    </source>
</evidence>
<dbReference type="InterPro" id="IPR036890">
    <property type="entry name" value="HATPase_C_sf"/>
</dbReference>
<dbReference type="InterPro" id="IPR035965">
    <property type="entry name" value="PAS-like_dom_sf"/>
</dbReference>
<dbReference type="InterPro" id="IPR003594">
    <property type="entry name" value="HATPase_dom"/>
</dbReference>
<dbReference type="PANTHER" id="PTHR45339:SF1">
    <property type="entry name" value="HYBRID SIGNAL TRANSDUCTION HISTIDINE KINASE J"/>
    <property type="match status" value="1"/>
</dbReference>
<feature type="region of interest" description="Disordered" evidence="7">
    <location>
        <begin position="1"/>
        <end position="52"/>
    </location>
</feature>
<evidence type="ECO:0000256" key="7">
    <source>
        <dbReference type="SAM" id="MobiDB-lite"/>
    </source>
</evidence>
<gene>
    <name evidence="12" type="ORF">ABID44_003063</name>
</gene>
<evidence type="ECO:0000256" key="2">
    <source>
        <dbReference type="ARBA" id="ARBA00012438"/>
    </source>
</evidence>
<evidence type="ECO:0000256" key="3">
    <source>
        <dbReference type="ARBA" id="ARBA00022553"/>
    </source>
</evidence>
<dbReference type="PANTHER" id="PTHR45339">
    <property type="entry name" value="HYBRID SIGNAL TRANSDUCTION HISTIDINE KINASE J"/>
    <property type="match status" value="1"/>
</dbReference>
<feature type="domain" description="Response regulatory" evidence="9">
    <location>
        <begin position="816"/>
        <end position="937"/>
    </location>
</feature>
<organism evidence="12 13">
    <name type="scientific">Aquamicrobium ahrensii</name>
    <dbReference type="NCBI Taxonomy" id="469551"/>
    <lineage>
        <taxon>Bacteria</taxon>
        <taxon>Pseudomonadati</taxon>
        <taxon>Pseudomonadota</taxon>
        <taxon>Alphaproteobacteria</taxon>
        <taxon>Hyphomicrobiales</taxon>
        <taxon>Phyllobacteriaceae</taxon>
        <taxon>Aquamicrobium</taxon>
    </lineage>
</organism>
<dbReference type="Pfam" id="PF00512">
    <property type="entry name" value="HisKA"/>
    <property type="match status" value="1"/>
</dbReference>
<dbReference type="PROSITE" id="PS50110">
    <property type="entry name" value="RESPONSE_REGULATORY"/>
    <property type="match status" value="2"/>
</dbReference>
<evidence type="ECO:0000256" key="4">
    <source>
        <dbReference type="ARBA" id="ARBA00023012"/>
    </source>
</evidence>
<dbReference type="InterPro" id="IPR005467">
    <property type="entry name" value="His_kinase_dom"/>
</dbReference>
<protein>
    <recommendedName>
        <fullName evidence="2">histidine kinase</fullName>
        <ecNumber evidence="2">2.7.13.3</ecNumber>
    </recommendedName>
</protein>
<dbReference type="Pfam" id="PF08448">
    <property type="entry name" value="PAS_4"/>
    <property type="match status" value="1"/>
</dbReference>
<evidence type="ECO:0000313" key="12">
    <source>
        <dbReference type="EMBL" id="MET3662714.1"/>
    </source>
</evidence>
<dbReference type="Gene3D" id="1.10.287.130">
    <property type="match status" value="1"/>
</dbReference>
<name>A0ABV2KNQ4_9HYPH</name>